<comment type="caution">
    <text evidence="2">The sequence shown here is derived from an EMBL/GenBank/DDBJ whole genome shotgun (WGS) entry which is preliminary data.</text>
</comment>
<organism evidence="2 3">
    <name type="scientific">Adiantum capillus-veneris</name>
    <name type="common">Maidenhair fern</name>
    <dbReference type="NCBI Taxonomy" id="13818"/>
    <lineage>
        <taxon>Eukaryota</taxon>
        <taxon>Viridiplantae</taxon>
        <taxon>Streptophyta</taxon>
        <taxon>Embryophyta</taxon>
        <taxon>Tracheophyta</taxon>
        <taxon>Polypodiopsida</taxon>
        <taxon>Polypodiidae</taxon>
        <taxon>Polypodiales</taxon>
        <taxon>Pteridineae</taxon>
        <taxon>Pteridaceae</taxon>
        <taxon>Vittarioideae</taxon>
        <taxon>Adiantum</taxon>
    </lineage>
</organism>
<dbReference type="InterPro" id="IPR008889">
    <property type="entry name" value="VQ"/>
</dbReference>
<gene>
    <name evidence="2" type="ORF">GOP47_0012164</name>
</gene>
<keyword evidence="3" id="KW-1185">Reference proteome</keyword>
<dbReference type="Pfam" id="PF05678">
    <property type="entry name" value="VQ"/>
    <property type="match status" value="1"/>
</dbReference>
<dbReference type="OrthoDB" id="693437at2759"/>
<accession>A0A9D4UQ66</accession>
<evidence type="ECO:0000313" key="3">
    <source>
        <dbReference type="Proteomes" id="UP000886520"/>
    </source>
</evidence>
<dbReference type="AlphaFoldDB" id="A0A9D4UQ66"/>
<dbReference type="Proteomes" id="UP000886520">
    <property type="component" value="Chromosome 12"/>
</dbReference>
<protein>
    <recommendedName>
        <fullName evidence="1">VQ domain-containing protein</fullName>
    </recommendedName>
</protein>
<evidence type="ECO:0000313" key="2">
    <source>
        <dbReference type="EMBL" id="KAI5072058.1"/>
    </source>
</evidence>
<evidence type="ECO:0000259" key="1">
    <source>
        <dbReference type="Pfam" id="PF05678"/>
    </source>
</evidence>
<dbReference type="EMBL" id="JABFUD020000012">
    <property type="protein sequence ID" value="KAI5072058.1"/>
    <property type="molecule type" value="Genomic_DNA"/>
</dbReference>
<name>A0A9D4UQ66_ADICA</name>
<reference evidence="2" key="1">
    <citation type="submission" date="2021-01" db="EMBL/GenBank/DDBJ databases">
        <title>Adiantum capillus-veneris genome.</title>
        <authorList>
            <person name="Fang Y."/>
            <person name="Liao Q."/>
        </authorList>
    </citation>
    <scope>NUCLEOTIDE SEQUENCE</scope>
    <source>
        <strain evidence="2">H3</strain>
        <tissue evidence="2">Leaf</tissue>
    </source>
</reference>
<feature type="domain" description="VQ" evidence="1">
    <location>
        <begin position="38"/>
        <end position="63"/>
    </location>
</feature>
<proteinExistence type="predicted"/>
<sequence>MKQKRRRLPLQPASARSNEYSMPVLSSGGGAMIRIVKIVEPQIVKTDAAHFRFVVHSLTGLPDFNSTNCRSPLPSPSPPILSISTPPVSTFNVNLYTCMQDANVQLESMQKEVEADNMLFDLFNNEDLTLFPPLVHRQTQQC</sequence>